<dbReference type="AlphaFoldDB" id="A0A1G9L934"/>
<dbReference type="OrthoDB" id="9789030at2"/>
<keyword evidence="4" id="KW-0408">Iron</keyword>
<keyword evidence="3" id="KW-0677">Repeat</keyword>
<keyword evidence="5" id="KW-0411">Iron-sulfur</keyword>
<dbReference type="EMBL" id="FNGA01000006">
    <property type="protein sequence ID" value="SDL58480.1"/>
    <property type="molecule type" value="Genomic_DNA"/>
</dbReference>
<dbReference type="Pfam" id="PF12800">
    <property type="entry name" value="Fer4_4"/>
    <property type="match status" value="1"/>
</dbReference>
<dbReference type="PROSITE" id="PS51379">
    <property type="entry name" value="4FE4S_FER_2"/>
    <property type="match status" value="2"/>
</dbReference>
<dbReference type="Pfam" id="PF00037">
    <property type="entry name" value="Fer4"/>
    <property type="match status" value="1"/>
</dbReference>
<evidence type="ECO:0000256" key="1">
    <source>
        <dbReference type="ARBA" id="ARBA00022485"/>
    </source>
</evidence>
<reference evidence="8" key="1">
    <citation type="submission" date="2016-10" db="EMBL/GenBank/DDBJ databases">
        <authorList>
            <person name="Varghese N."/>
            <person name="Submissions S."/>
        </authorList>
    </citation>
    <scope>NUCLEOTIDE SEQUENCE [LARGE SCALE GENOMIC DNA]</scope>
    <source>
        <strain evidence="8">DSM 16995</strain>
    </source>
</reference>
<evidence type="ECO:0000256" key="3">
    <source>
        <dbReference type="ARBA" id="ARBA00022737"/>
    </source>
</evidence>
<evidence type="ECO:0000256" key="5">
    <source>
        <dbReference type="ARBA" id="ARBA00023014"/>
    </source>
</evidence>
<dbReference type="STRING" id="246191.SAMN05660337_3337"/>
<gene>
    <name evidence="7" type="ORF">SAMN05660337_3337</name>
</gene>
<keyword evidence="1" id="KW-0004">4Fe-4S</keyword>
<feature type="domain" description="4Fe-4S ferredoxin-type" evidence="6">
    <location>
        <begin position="81"/>
        <end position="110"/>
    </location>
</feature>
<keyword evidence="8" id="KW-1185">Reference proteome</keyword>
<dbReference type="Proteomes" id="UP000199053">
    <property type="component" value="Unassembled WGS sequence"/>
</dbReference>
<organism evidence="7 8">
    <name type="scientific">Maridesulfovibrio ferrireducens</name>
    <dbReference type="NCBI Taxonomy" id="246191"/>
    <lineage>
        <taxon>Bacteria</taxon>
        <taxon>Pseudomonadati</taxon>
        <taxon>Thermodesulfobacteriota</taxon>
        <taxon>Desulfovibrionia</taxon>
        <taxon>Desulfovibrionales</taxon>
        <taxon>Desulfovibrionaceae</taxon>
        <taxon>Maridesulfovibrio</taxon>
    </lineage>
</organism>
<keyword evidence="2" id="KW-0479">Metal-binding</keyword>
<evidence type="ECO:0000259" key="6">
    <source>
        <dbReference type="PROSITE" id="PS51379"/>
    </source>
</evidence>
<proteinExistence type="predicted"/>
<evidence type="ECO:0000313" key="8">
    <source>
        <dbReference type="Proteomes" id="UP000199053"/>
    </source>
</evidence>
<feature type="domain" description="4Fe-4S ferredoxin-type" evidence="6">
    <location>
        <begin position="2"/>
        <end position="32"/>
    </location>
</feature>
<dbReference type="PANTHER" id="PTHR42859">
    <property type="entry name" value="OXIDOREDUCTASE"/>
    <property type="match status" value="1"/>
</dbReference>
<dbReference type="InterPro" id="IPR050294">
    <property type="entry name" value="RnfB_subfamily"/>
</dbReference>
<accession>A0A1G9L934</accession>
<name>A0A1G9L934_9BACT</name>
<dbReference type="PANTHER" id="PTHR42859:SF17">
    <property type="entry name" value="ELECTRON TRANSPORT PROTEIN HYDN-RELATED"/>
    <property type="match status" value="1"/>
</dbReference>
<dbReference type="SUPFAM" id="SSF54862">
    <property type="entry name" value="4Fe-4S ferredoxins"/>
    <property type="match status" value="1"/>
</dbReference>
<dbReference type="InterPro" id="IPR017900">
    <property type="entry name" value="4Fe4S_Fe_S_CS"/>
</dbReference>
<protein>
    <submittedName>
        <fullName evidence="7">Carbon-monoxide dehydrogenase iron sulfur subunit</fullName>
    </submittedName>
</protein>
<evidence type="ECO:0000256" key="4">
    <source>
        <dbReference type="ARBA" id="ARBA00023004"/>
    </source>
</evidence>
<evidence type="ECO:0000313" key="7">
    <source>
        <dbReference type="EMBL" id="SDL58480.1"/>
    </source>
</evidence>
<dbReference type="PROSITE" id="PS00198">
    <property type="entry name" value="4FE4S_FER_1"/>
    <property type="match status" value="1"/>
</dbReference>
<dbReference type="RefSeq" id="WP_092163133.1">
    <property type="nucleotide sequence ID" value="NZ_FNGA01000006.1"/>
</dbReference>
<dbReference type="GO" id="GO:0051539">
    <property type="term" value="F:4 iron, 4 sulfur cluster binding"/>
    <property type="evidence" value="ECO:0007669"/>
    <property type="project" value="UniProtKB-KW"/>
</dbReference>
<dbReference type="Gene3D" id="3.30.70.20">
    <property type="match status" value="2"/>
</dbReference>
<evidence type="ECO:0000256" key="2">
    <source>
        <dbReference type="ARBA" id="ARBA00022723"/>
    </source>
</evidence>
<sequence length="183" mass="19830">MKAFVIADPRKCIGCGACEVACASANSELSIPEAARLRAAFNPRLNLISTPEITMPIQCRQCEDAPCAKACPVGGIVYLNGVVHIRKENCIGCKMCILACPVGAVNILPLDKNLPRPATGSKYPYDNSELPEFYAQKCELCSDREEGPACVQICPAGAFTLIDVDTLKETVKSRREKVLRNLQ</sequence>
<dbReference type="CDD" id="cd10554">
    <property type="entry name" value="HycB_like"/>
    <property type="match status" value="1"/>
</dbReference>
<dbReference type="GO" id="GO:0046872">
    <property type="term" value="F:metal ion binding"/>
    <property type="evidence" value="ECO:0007669"/>
    <property type="project" value="UniProtKB-KW"/>
</dbReference>
<dbReference type="InterPro" id="IPR017896">
    <property type="entry name" value="4Fe4S_Fe-S-bd"/>
</dbReference>